<dbReference type="CDD" id="cd00143">
    <property type="entry name" value="PP2Cc"/>
    <property type="match status" value="1"/>
</dbReference>
<protein>
    <recommendedName>
        <fullName evidence="3">protein-serine/threonine phosphatase</fullName>
        <ecNumber evidence="3">3.1.3.16</ecNumber>
    </recommendedName>
</protein>
<keyword evidence="5" id="KW-0808">Transferase</keyword>
<evidence type="ECO:0000313" key="21">
    <source>
        <dbReference type="EMBL" id="KAG0576964.1"/>
    </source>
</evidence>
<dbReference type="GO" id="GO:0004722">
    <property type="term" value="F:protein serine/threonine phosphatase activity"/>
    <property type="evidence" value="ECO:0007669"/>
    <property type="project" value="UniProtKB-EC"/>
</dbReference>
<dbReference type="FunFam" id="3.60.40.10:FF:000007">
    <property type="entry name" value="Phosphatase 2C and cyclic nucleotide-binding/kinase domain-containing protein"/>
    <property type="match status" value="1"/>
</dbReference>
<dbReference type="Pfam" id="PF00069">
    <property type="entry name" value="Pkinase"/>
    <property type="match status" value="1"/>
</dbReference>
<evidence type="ECO:0000256" key="9">
    <source>
        <dbReference type="ARBA" id="ARBA00022801"/>
    </source>
</evidence>
<dbReference type="PROSITE" id="PS50042">
    <property type="entry name" value="CNMP_BINDING_3"/>
    <property type="match status" value="2"/>
</dbReference>
<dbReference type="Pfam" id="PF00481">
    <property type="entry name" value="PP2C"/>
    <property type="match status" value="1"/>
</dbReference>
<dbReference type="GO" id="GO:0046872">
    <property type="term" value="F:metal ion binding"/>
    <property type="evidence" value="ECO:0007669"/>
    <property type="project" value="UniProtKB-KW"/>
</dbReference>
<comment type="cofactor">
    <cofactor evidence="1">
        <name>Mn(2+)</name>
        <dbReference type="ChEBI" id="CHEBI:29035"/>
    </cofactor>
</comment>
<feature type="domain" description="PPM-type phosphatase" evidence="20">
    <location>
        <begin position="202"/>
        <end position="492"/>
    </location>
</feature>
<comment type="cofactor">
    <cofactor evidence="2">
        <name>Mg(2+)</name>
        <dbReference type="ChEBI" id="CHEBI:18420"/>
    </cofactor>
</comment>
<evidence type="ECO:0000313" key="22">
    <source>
        <dbReference type="Proteomes" id="UP000822688"/>
    </source>
</evidence>
<dbReference type="PRINTS" id="PR00103">
    <property type="entry name" value="CAMPKINASE"/>
</dbReference>
<keyword evidence="10" id="KW-0067">ATP-binding</keyword>
<dbReference type="Gene3D" id="1.10.510.10">
    <property type="entry name" value="Transferase(Phosphotransferase) domain 1"/>
    <property type="match status" value="1"/>
</dbReference>
<dbReference type="SMART" id="SM00100">
    <property type="entry name" value="cNMP"/>
    <property type="match status" value="2"/>
</dbReference>
<dbReference type="InterPro" id="IPR011009">
    <property type="entry name" value="Kinase-like_dom_sf"/>
</dbReference>
<feature type="compositionally biased region" description="Basic residues" evidence="17">
    <location>
        <begin position="1"/>
        <end position="11"/>
    </location>
</feature>
<keyword evidence="4" id="KW-0723">Serine/threonine-protein kinase</keyword>
<dbReference type="GO" id="GO:0005952">
    <property type="term" value="C:cAMP-dependent protein kinase complex"/>
    <property type="evidence" value="ECO:0007669"/>
    <property type="project" value="TreeGrafter"/>
</dbReference>
<keyword evidence="9 16" id="KW-0378">Hydrolase</keyword>
<feature type="domain" description="Cyclic nucleotide-binding" evidence="19">
    <location>
        <begin position="714"/>
        <end position="863"/>
    </location>
</feature>
<dbReference type="EMBL" id="CM026425">
    <property type="protein sequence ID" value="KAG0576964.1"/>
    <property type="molecule type" value="Genomic_DNA"/>
</dbReference>
<keyword evidence="8" id="KW-0418">Kinase</keyword>
<feature type="domain" description="Cyclic nucleotide-binding" evidence="19">
    <location>
        <begin position="586"/>
        <end position="696"/>
    </location>
</feature>
<comment type="similarity">
    <text evidence="16">Belongs to the PP2C family.</text>
</comment>
<comment type="catalytic activity">
    <reaction evidence="15">
        <text>O-phospho-L-threonyl-[protein] + H2O = L-threonyl-[protein] + phosphate</text>
        <dbReference type="Rhea" id="RHEA:47004"/>
        <dbReference type="Rhea" id="RHEA-COMP:11060"/>
        <dbReference type="Rhea" id="RHEA-COMP:11605"/>
        <dbReference type="ChEBI" id="CHEBI:15377"/>
        <dbReference type="ChEBI" id="CHEBI:30013"/>
        <dbReference type="ChEBI" id="CHEBI:43474"/>
        <dbReference type="ChEBI" id="CHEBI:61977"/>
        <dbReference type="EC" id="3.1.3.16"/>
    </reaction>
</comment>
<feature type="domain" description="Protein kinase" evidence="18">
    <location>
        <begin position="835"/>
        <end position="1143"/>
    </location>
</feature>
<dbReference type="CDD" id="cd00038">
    <property type="entry name" value="CAP_ED"/>
    <property type="match status" value="2"/>
</dbReference>
<evidence type="ECO:0000256" key="4">
    <source>
        <dbReference type="ARBA" id="ARBA00022527"/>
    </source>
</evidence>
<keyword evidence="6" id="KW-0479">Metal-binding</keyword>
<keyword evidence="7" id="KW-0547">Nucleotide-binding</keyword>
<feature type="region of interest" description="Disordered" evidence="17">
    <location>
        <begin position="1"/>
        <end position="161"/>
    </location>
</feature>
<dbReference type="PROSITE" id="PS50011">
    <property type="entry name" value="PROTEIN_KINASE_DOM"/>
    <property type="match status" value="1"/>
</dbReference>
<evidence type="ECO:0000256" key="3">
    <source>
        <dbReference type="ARBA" id="ARBA00013081"/>
    </source>
</evidence>
<dbReference type="SUPFAM" id="SSF56112">
    <property type="entry name" value="Protein kinase-like (PK-like)"/>
    <property type="match status" value="1"/>
</dbReference>
<evidence type="ECO:0000256" key="1">
    <source>
        <dbReference type="ARBA" id="ARBA00001936"/>
    </source>
</evidence>
<dbReference type="Gene3D" id="3.60.40.10">
    <property type="entry name" value="PPM-type phosphatase domain"/>
    <property type="match status" value="1"/>
</dbReference>
<organism evidence="21 22">
    <name type="scientific">Ceratodon purpureus</name>
    <name type="common">Fire moss</name>
    <name type="synonym">Dicranum purpureum</name>
    <dbReference type="NCBI Taxonomy" id="3225"/>
    <lineage>
        <taxon>Eukaryota</taxon>
        <taxon>Viridiplantae</taxon>
        <taxon>Streptophyta</taxon>
        <taxon>Embryophyta</taxon>
        <taxon>Bryophyta</taxon>
        <taxon>Bryophytina</taxon>
        <taxon>Bryopsida</taxon>
        <taxon>Dicranidae</taxon>
        <taxon>Pseudoditrichales</taxon>
        <taxon>Ditrichaceae</taxon>
        <taxon>Ceratodon</taxon>
    </lineage>
</organism>
<dbReference type="GO" id="GO:0004691">
    <property type="term" value="F:cAMP-dependent protein kinase activity"/>
    <property type="evidence" value="ECO:0007669"/>
    <property type="project" value="TreeGrafter"/>
</dbReference>
<dbReference type="Pfam" id="PF00027">
    <property type="entry name" value="cNMP_binding"/>
    <property type="match status" value="1"/>
</dbReference>
<evidence type="ECO:0000256" key="15">
    <source>
        <dbReference type="ARBA" id="ARBA00048336"/>
    </source>
</evidence>
<dbReference type="InterPro" id="IPR000719">
    <property type="entry name" value="Prot_kinase_dom"/>
</dbReference>
<dbReference type="Proteomes" id="UP000822688">
    <property type="component" value="Chromosome 5"/>
</dbReference>
<evidence type="ECO:0000256" key="2">
    <source>
        <dbReference type="ARBA" id="ARBA00001946"/>
    </source>
</evidence>
<keyword evidence="22" id="KW-1185">Reference proteome</keyword>
<sequence length="1197" mass="134137">MGCVHGKRSGAQKREAKQQQQLQQQQSVKPTLDDVGDVLTSDSEEDDFGDRVSLQMCLPARDSKPNSRSGTPKLRSEANTPKLKSEAGTPKLGSKFGHGLPKPRSKPGTPQTRSASGTPKLKSEVYQTPKVKPEGGGSKPGSKSGSPYELDSTRRNSHGSSHFLESLDLDLGIPRLSRISDQYLPASGSRVVRVPDGNFELRFSYLTQRGYYPEALDKANQDSFCAHTSFGENPDDHFFGVFDGHGEFGTQCSQFVKKSLCENLLRSQHFLSDPVQAYHESFLTTNTQLHRNSVDDSMSGTTAITVLVRGRTLYVANVGDSRAVIAERRGSNLVAVDLSTDQTPFRDDECVRVKASGARIMTLDQLEGLKDPEVRCWGGEDDDDGDPPRLWVQNGMYPGTAFTRSIGDSAAEEIGVVAVPEVLVMELSSKNPFFVIASDGVFEFINSQTVVDMVAKYSDPKEACAAIVAESYRLWLQYETRTDDITIIVVHIENLEDVDMQFETFHRELPVVPVKARVKSPNRISQEAIKSNQGSRPSRQDFSRARVRAIEASLDPDGPWEPICEPHEKTPEEETQIKRALQGNFLFEGLTESQRMTLIECMDLLEVNAGDVIIQQGFESDLFYIVESGEFEATFSQAETDGPQDAAKVVHQYNANSNPCFGELALMYNKPGQATVRAATNGSLWVLEREAFRGVLLMKYMERPSLKVLRSVEIFSKLSLSHLHRLSEALTEVTFEEGQVIVERDESLDAFWVVNRGDVDVTYHDGENGDSGEFQLPRASLEWTGERCGFIEDADGHGRGHGREMRQVKWFGEWVLARSLAKSITVVATSDVECWYITREAFEGAVGPLSLILKEDERHMEKMSQLRRLQLAEVDEAAFRRITLKDLEWQETVYSTDCCEVGVVRSRKSEDLVSMKRYQRRKVQRLGREGQVLLERSLFKQLRPSPFVPHLLATPIDSDSVALVLNCVLAGPLELLLRSPLDEQSARFLVASVVLAIELLHKDGVIYRGISPDVLMVDRKGRLQLVDFRFAKQMNDEHTFTVCGMADFLAPEIIQGQGHGLASDWWAVGVLMYFMLQTELPFGSWRDNEVEVFGRITHRQLTFPSSFSPEAKDLIDKLLVIDPSRRLGCDSQGPTAIKQHPWFRGVNWDQLLDCSVPVPFEIVTRLQLAIDFLPVDDSYQVFDLQPDEDDPPWLDGW</sequence>
<dbReference type="AlphaFoldDB" id="A0A8T0I0K7"/>
<dbReference type="SMART" id="SM00332">
    <property type="entry name" value="PP2Cc"/>
    <property type="match status" value="1"/>
</dbReference>
<dbReference type="InterPro" id="IPR001932">
    <property type="entry name" value="PPM-type_phosphatase-like_dom"/>
</dbReference>
<dbReference type="EC" id="3.1.3.16" evidence="3"/>
<gene>
    <name evidence="21" type="ORF">KC19_5G121400</name>
</gene>
<evidence type="ECO:0000256" key="12">
    <source>
        <dbReference type="ARBA" id="ARBA00022912"/>
    </source>
</evidence>
<dbReference type="PANTHER" id="PTHR24353:SF127">
    <property type="entry name" value="PROTEIN PHOSPHATASE 2C AND CYCLIC NUCLEOTIDE-BINDING_KINASE DOMAIN-CONTAINING PROTEIN"/>
    <property type="match status" value="1"/>
</dbReference>
<feature type="compositionally biased region" description="Polar residues" evidence="17">
    <location>
        <begin position="108"/>
        <end position="117"/>
    </location>
</feature>
<dbReference type="Gene3D" id="3.30.200.20">
    <property type="entry name" value="Phosphorylase Kinase, domain 1"/>
    <property type="match status" value="1"/>
</dbReference>
<evidence type="ECO:0000256" key="11">
    <source>
        <dbReference type="ARBA" id="ARBA00022842"/>
    </source>
</evidence>
<dbReference type="InterPro" id="IPR000595">
    <property type="entry name" value="cNMP-bd_dom"/>
</dbReference>
<dbReference type="InterPro" id="IPR018490">
    <property type="entry name" value="cNMP-bd_dom_sf"/>
</dbReference>
<evidence type="ECO:0000259" key="19">
    <source>
        <dbReference type="PROSITE" id="PS50042"/>
    </source>
</evidence>
<dbReference type="SUPFAM" id="SSF81606">
    <property type="entry name" value="PP2C-like"/>
    <property type="match status" value="1"/>
</dbReference>
<dbReference type="InterPro" id="IPR000222">
    <property type="entry name" value="PP2C_BS"/>
</dbReference>
<dbReference type="PROSITE" id="PS01032">
    <property type="entry name" value="PPM_1"/>
    <property type="match status" value="1"/>
</dbReference>
<name>A0A8T0I0K7_CERPU</name>
<dbReference type="PANTHER" id="PTHR24353">
    <property type="entry name" value="CYCLIC NUCLEOTIDE-DEPENDENT PROTEIN KINASE"/>
    <property type="match status" value="1"/>
</dbReference>
<dbReference type="GO" id="GO:0005524">
    <property type="term" value="F:ATP binding"/>
    <property type="evidence" value="ECO:0007669"/>
    <property type="project" value="UniProtKB-KW"/>
</dbReference>
<evidence type="ECO:0000256" key="17">
    <source>
        <dbReference type="SAM" id="MobiDB-lite"/>
    </source>
</evidence>
<evidence type="ECO:0000256" key="13">
    <source>
        <dbReference type="ARBA" id="ARBA00023211"/>
    </source>
</evidence>
<reference evidence="21" key="1">
    <citation type="submission" date="2020-06" db="EMBL/GenBank/DDBJ databases">
        <title>WGS assembly of Ceratodon purpureus strain R40.</title>
        <authorList>
            <person name="Carey S.B."/>
            <person name="Jenkins J."/>
            <person name="Shu S."/>
            <person name="Lovell J.T."/>
            <person name="Sreedasyam A."/>
            <person name="Maumus F."/>
            <person name="Tiley G.P."/>
            <person name="Fernandez-Pozo N."/>
            <person name="Barry K."/>
            <person name="Chen C."/>
            <person name="Wang M."/>
            <person name="Lipzen A."/>
            <person name="Daum C."/>
            <person name="Saski C.A."/>
            <person name="Payton A.C."/>
            <person name="Mcbreen J.C."/>
            <person name="Conrad R.E."/>
            <person name="Kollar L.M."/>
            <person name="Olsson S."/>
            <person name="Huttunen S."/>
            <person name="Landis J.B."/>
            <person name="Wickett N.J."/>
            <person name="Johnson M.G."/>
            <person name="Rensing S.A."/>
            <person name="Grimwood J."/>
            <person name="Schmutz J."/>
            <person name="Mcdaniel S.F."/>
        </authorList>
    </citation>
    <scope>NUCLEOTIDE SEQUENCE</scope>
    <source>
        <strain evidence="21">R40</strain>
    </source>
</reference>
<evidence type="ECO:0000256" key="6">
    <source>
        <dbReference type="ARBA" id="ARBA00022723"/>
    </source>
</evidence>
<evidence type="ECO:0000256" key="14">
    <source>
        <dbReference type="ARBA" id="ARBA00047761"/>
    </source>
</evidence>
<proteinExistence type="inferred from homology"/>
<comment type="catalytic activity">
    <reaction evidence="14">
        <text>O-phospho-L-seryl-[protein] + H2O = L-seryl-[protein] + phosphate</text>
        <dbReference type="Rhea" id="RHEA:20629"/>
        <dbReference type="Rhea" id="RHEA-COMP:9863"/>
        <dbReference type="Rhea" id="RHEA-COMP:11604"/>
        <dbReference type="ChEBI" id="CHEBI:15377"/>
        <dbReference type="ChEBI" id="CHEBI:29999"/>
        <dbReference type="ChEBI" id="CHEBI:43474"/>
        <dbReference type="ChEBI" id="CHEBI:83421"/>
        <dbReference type="EC" id="3.1.3.16"/>
    </reaction>
</comment>
<dbReference type="SMART" id="SM00220">
    <property type="entry name" value="S_TKc"/>
    <property type="match status" value="1"/>
</dbReference>
<dbReference type="SUPFAM" id="SSF51206">
    <property type="entry name" value="cAMP-binding domain-like"/>
    <property type="match status" value="2"/>
</dbReference>
<keyword evidence="12 16" id="KW-0904">Protein phosphatase</keyword>
<evidence type="ECO:0000259" key="20">
    <source>
        <dbReference type="PROSITE" id="PS51746"/>
    </source>
</evidence>
<dbReference type="InterPro" id="IPR036457">
    <property type="entry name" value="PPM-type-like_dom_sf"/>
</dbReference>
<dbReference type="Gene3D" id="2.60.120.10">
    <property type="entry name" value="Jelly Rolls"/>
    <property type="match status" value="2"/>
</dbReference>
<evidence type="ECO:0000256" key="8">
    <source>
        <dbReference type="ARBA" id="ARBA00022777"/>
    </source>
</evidence>
<keyword evidence="11" id="KW-0460">Magnesium</keyword>
<comment type="caution">
    <text evidence="21">The sequence shown here is derived from an EMBL/GenBank/DDBJ whole genome shotgun (WGS) entry which is preliminary data.</text>
</comment>
<accession>A0A8T0I0K7</accession>
<evidence type="ECO:0000256" key="5">
    <source>
        <dbReference type="ARBA" id="ARBA00022679"/>
    </source>
</evidence>
<dbReference type="PROSITE" id="PS51746">
    <property type="entry name" value="PPM_2"/>
    <property type="match status" value="1"/>
</dbReference>
<evidence type="ECO:0000256" key="10">
    <source>
        <dbReference type="ARBA" id="ARBA00022840"/>
    </source>
</evidence>
<evidence type="ECO:0000259" key="18">
    <source>
        <dbReference type="PROSITE" id="PS50011"/>
    </source>
</evidence>
<evidence type="ECO:0000256" key="16">
    <source>
        <dbReference type="RuleBase" id="RU003465"/>
    </source>
</evidence>
<keyword evidence="13" id="KW-0464">Manganese</keyword>
<dbReference type="InterPro" id="IPR014710">
    <property type="entry name" value="RmlC-like_jellyroll"/>
</dbReference>
<evidence type="ECO:0000256" key="7">
    <source>
        <dbReference type="ARBA" id="ARBA00022741"/>
    </source>
</evidence>